<name>A0A059VXL0_STRNR</name>
<accession>A0A059VXL0</accession>
<organism evidence="1 2">
    <name type="scientific">Streptomyces noursei</name>
    <name type="common">Streptomyces albulus</name>
    <dbReference type="NCBI Taxonomy" id="1971"/>
    <lineage>
        <taxon>Bacteria</taxon>
        <taxon>Bacillati</taxon>
        <taxon>Actinomycetota</taxon>
        <taxon>Actinomycetes</taxon>
        <taxon>Kitasatosporales</taxon>
        <taxon>Streptomycetaceae</taxon>
        <taxon>Streptomyces</taxon>
    </lineage>
</organism>
<reference evidence="1 2" key="1">
    <citation type="journal article" date="2019" name="Microbiol. Resour. Announc.">
        <title>Draft Genome Sequence of the Most Traditional epsilon-Poly-l-Lysine Producer, Streptomyces albulus NBRC14147.</title>
        <authorList>
            <person name="Yamanaka K."/>
            <person name="Hamano Y."/>
        </authorList>
    </citation>
    <scope>NUCLEOTIDE SEQUENCE [LARGE SCALE GENOMIC DNA]</scope>
    <source>
        <strain evidence="1 2">NBRC 14147</strain>
    </source>
</reference>
<dbReference type="AlphaFoldDB" id="A0A059VXL0"/>
<dbReference type="PROSITE" id="PS51257">
    <property type="entry name" value="PROKAR_LIPOPROTEIN"/>
    <property type="match status" value="1"/>
</dbReference>
<protein>
    <submittedName>
        <fullName evidence="1">Uncharacterized protein</fullName>
    </submittedName>
</protein>
<evidence type="ECO:0000313" key="1">
    <source>
        <dbReference type="EMBL" id="GCB91667.1"/>
    </source>
</evidence>
<sequence>MTDSRAGIRRRRAATAGAAALLVVLGGMATSGCAASPRADEPPQRAKLTFQDELTTSYLRHFTESELEEMPGDYSEPFYVNLAASRVSPGTGQVSTRNIKVTVDTTATKSVTFDTRKREQVCKGVRGLVTCTPKNLKSGDSANVWLFDMRVRRNAEDGPAGPMKITVTSDNTPTIHRTIQLVVGAPELAVREGEGLADVAPGSEVKARPAFGNRGKSGLDDDLSVVVDVKGQATLRRQFSNCRYDKADAPTKAVCTFPRPLPAGAAYETDQSFTATVAETGRQGAITYTVYPAPNTPSSAQLPDSAPRGTGAPLGFRPVDGGLFTTFGRESAHSAVQFLTTRTRDLQVNGFALRGQVGQTNDISVKDLDGYYEGGVFLTLPEGVSLAWHPTGEGHEELYCGYVDEKNRKVLCPAPLIDPPTLRFRIDKRVEGARGTVSVQPDPEHPDPDLTNNTAPITVEYVD</sequence>
<dbReference type="STRING" id="68570.DC74_3589"/>
<evidence type="ECO:0000313" key="2">
    <source>
        <dbReference type="Proteomes" id="UP000288351"/>
    </source>
</evidence>
<dbReference type="RefSeq" id="WP_235217402.1">
    <property type="nucleotide sequence ID" value="NZ_BHXC01000006.1"/>
</dbReference>
<comment type="caution">
    <text evidence="1">The sequence shown here is derived from an EMBL/GenBank/DDBJ whole genome shotgun (WGS) entry which is preliminary data.</text>
</comment>
<gene>
    <name evidence="1" type="ORF">SALB_04405</name>
</gene>
<proteinExistence type="predicted"/>
<dbReference type="EMBL" id="BHXC01000006">
    <property type="protein sequence ID" value="GCB91667.1"/>
    <property type="molecule type" value="Genomic_DNA"/>
</dbReference>
<dbReference type="Proteomes" id="UP000288351">
    <property type="component" value="Unassembled WGS sequence"/>
</dbReference>